<dbReference type="EMBL" id="GL832970">
    <property type="protein sequence ID" value="EGD74851.1"/>
    <property type="molecule type" value="Genomic_DNA"/>
</dbReference>
<feature type="region of interest" description="Disordered" evidence="2">
    <location>
        <begin position="559"/>
        <end position="672"/>
    </location>
</feature>
<feature type="domain" description="Myotubularin phosphatase" evidence="3">
    <location>
        <begin position="126"/>
        <end position="514"/>
    </location>
</feature>
<dbReference type="PANTHER" id="PTHR10807">
    <property type="entry name" value="MYOTUBULARIN-RELATED"/>
    <property type="match status" value="1"/>
</dbReference>
<gene>
    <name evidence="4" type="ORF">PTSG_07081</name>
</gene>
<dbReference type="GeneID" id="16073063"/>
<dbReference type="Pfam" id="PF21098">
    <property type="entry name" value="PH-GRAM_MTMR6-like"/>
    <property type="match status" value="1"/>
</dbReference>
<dbReference type="Pfam" id="PF06602">
    <property type="entry name" value="Myotub-related"/>
    <property type="match status" value="1"/>
</dbReference>
<protein>
    <recommendedName>
        <fullName evidence="3">Myotubularin phosphatase domain-containing protein</fullName>
    </recommendedName>
</protein>
<dbReference type="PROSITE" id="PS51339">
    <property type="entry name" value="PPASE_MYOTUBULARIN"/>
    <property type="match status" value="1"/>
</dbReference>
<dbReference type="InParanoid" id="F2UE01"/>
<dbReference type="FunCoup" id="F2UE01">
    <property type="interactions" value="765"/>
</dbReference>
<dbReference type="SUPFAM" id="SSF52799">
    <property type="entry name" value="(Phosphotyrosine protein) phosphatases II"/>
    <property type="match status" value="1"/>
</dbReference>
<dbReference type="eggNOG" id="KOG1089">
    <property type="taxonomic scope" value="Eukaryota"/>
</dbReference>
<evidence type="ECO:0000259" key="3">
    <source>
        <dbReference type="PROSITE" id="PS51339"/>
    </source>
</evidence>
<dbReference type="Proteomes" id="UP000007799">
    <property type="component" value="Unassembled WGS sequence"/>
</dbReference>
<keyword evidence="5" id="KW-1185">Reference proteome</keyword>
<evidence type="ECO:0000313" key="5">
    <source>
        <dbReference type="Proteomes" id="UP000007799"/>
    </source>
</evidence>
<dbReference type="GO" id="GO:0019903">
    <property type="term" value="F:protein phosphatase binding"/>
    <property type="evidence" value="ECO:0007669"/>
    <property type="project" value="TreeGrafter"/>
</dbReference>
<dbReference type="InterPro" id="IPR011993">
    <property type="entry name" value="PH-like_dom_sf"/>
</dbReference>
<feature type="compositionally biased region" description="Polar residues" evidence="2">
    <location>
        <begin position="661"/>
        <end position="672"/>
    </location>
</feature>
<dbReference type="Gene3D" id="2.30.29.30">
    <property type="entry name" value="Pleckstrin-homology domain (PH domain)/Phosphotyrosine-binding domain (PTB)"/>
    <property type="match status" value="1"/>
</dbReference>
<dbReference type="PANTHER" id="PTHR10807:SF73">
    <property type="entry name" value="LD06050P"/>
    <property type="match status" value="1"/>
</dbReference>
<dbReference type="GO" id="GO:0010507">
    <property type="term" value="P:negative regulation of autophagy"/>
    <property type="evidence" value="ECO:0007669"/>
    <property type="project" value="TreeGrafter"/>
</dbReference>
<proteinExistence type="inferred from homology"/>
<dbReference type="InterPro" id="IPR048994">
    <property type="entry name" value="PH-GRAM_MTMR6-9"/>
</dbReference>
<comment type="similarity">
    <text evidence="1">Belongs to the protein-tyrosine phosphatase family. Non-receptor class myotubularin subfamily.</text>
</comment>
<dbReference type="OrthoDB" id="271628at2759"/>
<dbReference type="RefSeq" id="XP_004992496.1">
    <property type="nucleotide sequence ID" value="XM_004992439.1"/>
</dbReference>
<sequence>MDPMELIQQPKLPGVLQYSTPDTQVGPYRASGMLWINPIYVIFERDNSSSLQVMHTEVDSVELRSQPAQGTMMTLHLKTFRQLHFWIPVDSHAKNAATTIQQLSCPAKYIWLPGYQPMPSDTNLEGWDLFSLDDEYKRMGVGDAQRGKVTWRLTHINKDMKLCSTYPPELVVPADVEDEVLEQVARHRTHRRFPIVIYLDPISPGVLVRCSQPRIGPRGKTCYPDTQLFRKIRKACGGGIGGVILDTRSASLAQTHKSKGGGFEPTGTGTPYSGWKQHFCDLMPCKALQAAFTRFREACQDPAIDMSALWSKVESSGWLTQVRTCLFAAAAAAKSIRDNGDPVVIHGESGWDNTCVLTALTQLLLDPHFRTIKGFMQLIEKEWLTMGHPFTLRHSHFGHPDASERGPFFLLFLDCVHQCLHQFPFCFEFTDQLLIDLHRHSQVSDSGTFLFNNLLERQMLRDTKQAPSLWPALLDPATVRKYTNPAFAPDGLPPPMWLRVSYRAQAVDVWTELYCWHDFEVVTPDARRRQLLAEAMGALPSVEEELKLVLEEVALLEKQLGDGGGGGGDDDDDDDDDGGDGDGGDGDGDGDGDGEAGDENSSREQQGGGGKANGVVAGDGSRADGADDNDNDNEQGGDHDDGDGDDNDDTEEYEGDPLNVLQDSVQSLDASR</sequence>
<dbReference type="GO" id="GO:0046856">
    <property type="term" value="P:phosphatidylinositol dephosphorylation"/>
    <property type="evidence" value="ECO:0007669"/>
    <property type="project" value="TreeGrafter"/>
</dbReference>
<feature type="compositionally biased region" description="Acidic residues" evidence="2">
    <location>
        <begin position="626"/>
        <end position="655"/>
    </location>
</feature>
<dbReference type="STRING" id="946362.F2UE01"/>
<evidence type="ECO:0000256" key="1">
    <source>
        <dbReference type="ARBA" id="ARBA00007471"/>
    </source>
</evidence>
<evidence type="ECO:0000256" key="2">
    <source>
        <dbReference type="SAM" id="MobiDB-lite"/>
    </source>
</evidence>
<feature type="compositionally biased region" description="Acidic residues" evidence="2">
    <location>
        <begin position="568"/>
        <end position="598"/>
    </location>
</feature>
<evidence type="ECO:0000313" key="4">
    <source>
        <dbReference type="EMBL" id="EGD74851.1"/>
    </source>
</evidence>
<dbReference type="InterPro" id="IPR010569">
    <property type="entry name" value="Myotubularin-like_Pase_dom"/>
</dbReference>
<dbReference type="InterPro" id="IPR030564">
    <property type="entry name" value="Myotubularin"/>
</dbReference>
<accession>F2UE01</accession>
<dbReference type="GO" id="GO:0005737">
    <property type="term" value="C:cytoplasm"/>
    <property type="evidence" value="ECO:0007669"/>
    <property type="project" value="TreeGrafter"/>
</dbReference>
<reference evidence="4" key="1">
    <citation type="submission" date="2009-08" db="EMBL/GenBank/DDBJ databases">
        <title>Annotation of Salpingoeca rosetta.</title>
        <authorList>
            <consortium name="The Broad Institute Genome Sequencing Platform"/>
            <person name="Russ C."/>
            <person name="Cuomo C."/>
            <person name="Burger G."/>
            <person name="Gray M.W."/>
            <person name="Holland P.W.H."/>
            <person name="King N."/>
            <person name="Lang F.B.F."/>
            <person name="Roger A.J."/>
            <person name="Ruiz-Trillo I."/>
            <person name="Young S.K."/>
            <person name="Zeng Q."/>
            <person name="Gargeya S."/>
            <person name="Alvarado L."/>
            <person name="Berlin A."/>
            <person name="Chapman S.B."/>
            <person name="Chen Z."/>
            <person name="Freedman E."/>
            <person name="Gellesch M."/>
            <person name="Goldberg J."/>
            <person name="Griggs A."/>
            <person name="Gujja S."/>
            <person name="Heilman E."/>
            <person name="Heiman D."/>
            <person name="Howarth C."/>
            <person name="Mehta T."/>
            <person name="Neiman D."/>
            <person name="Pearson M."/>
            <person name="Roberts A."/>
            <person name="Saif S."/>
            <person name="Shea T."/>
            <person name="Shenoy N."/>
            <person name="Sisk P."/>
            <person name="Stolte C."/>
            <person name="Sykes S."/>
            <person name="White J."/>
            <person name="Yandava C."/>
            <person name="Haas B."/>
            <person name="Nusbaum C."/>
            <person name="Birren B."/>
        </authorList>
    </citation>
    <scope>NUCLEOTIDE SEQUENCE [LARGE SCALE GENOMIC DNA]</scope>
    <source>
        <strain evidence="4">ATCC 50818</strain>
    </source>
</reference>
<dbReference type="KEGG" id="sre:PTSG_07081"/>
<name>F2UE01_SALR5</name>
<dbReference type="GO" id="GO:0004438">
    <property type="term" value="F:phosphatidylinositol-3-phosphate phosphatase activity"/>
    <property type="evidence" value="ECO:0007669"/>
    <property type="project" value="TreeGrafter"/>
</dbReference>
<dbReference type="InterPro" id="IPR029021">
    <property type="entry name" value="Prot-tyrosine_phosphatase-like"/>
</dbReference>
<dbReference type="AlphaFoldDB" id="F2UE01"/>
<organism evidence="5">
    <name type="scientific">Salpingoeca rosetta (strain ATCC 50818 / BSB-021)</name>
    <dbReference type="NCBI Taxonomy" id="946362"/>
    <lineage>
        <taxon>Eukaryota</taxon>
        <taxon>Choanoflagellata</taxon>
        <taxon>Craspedida</taxon>
        <taxon>Salpingoecidae</taxon>
        <taxon>Salpingoeca</taxon>
    </lineage>
</organism>
<dbReference type="GO" id="GO:0106018">
    <property type="term" value="F:phosphatidylinositol-3,5-bisphosphate phosphatase activity"/>
    <property type="evidence" value="ECO:0007669"/>
    <property type="project" value="TreeGrafter"/>
</dbReference>